<evidence type="ECO:0000256" key="2">
    <source>
        <dbReference type="SAM" id="SignalP"/>
    </source>
</evidence>
<reference evidence="3" key="1">
    <citation type="submission" date="2020-06" db="EMBL/GenBank/DDBJ databases">
        <authorList>
            <consortium name="Plant Systems Biology data submission"/>
        </authorList>
    </citation>
    <scope>NUCLEOTIDE SEQUENCE</scope>
    <source>
        <strain evidence="3">D6</strain>
    </source>
</reference>
<evidence type="ECO:0000313" key="4">
    <source>
        <dbReference type="Proteomes" id="UP001153069"/>
    </source>
</evidence>
<gene>
    <name evidence="3" type="ORF">SEMRO_1901_G304360.1</name>
</gene>
<dbReference type="AlphaFoldDB" id="A0A9N8EUZ6"/>
<keyword evidence="1" id="KW-0812">Transmembrane</keyword>
<proteinExistence type="predicted"/>
<protein>
    <recommendedName>
        <fullName evidence="5">Transmembrane protein</fullName>
    </recommendedName>
</protein>
<feature type="chain" id="PRO_5040134604" description="Transmembrane protein" evidence="2">
    <location>
        <begin position="27"/>
        <end position="136"/>
    </location>
</feature>
<dbReference type="EMBL" id="CAICTM010001899">
    <property type="protein sequence ID" value="CAB9526860.1"/>
    <property type="molecule type" value="Genomic_DNA"/>
</dbReference>
<name>A0A9N8EUZ6_9STRA</name>
<keyword evidence="1" id="KW-0472">Membrane</keyword>
<keyword evidence="4" id="KW-1185">Reference proteome</keyword>
<keyword evidence="1" id="KW-1133">Transmembrane helix</keyword>
<evidence type="ECO:0008006" key="5">
    <source>
        <dbReference type="Google" id="ProtNLM"/>
    </source>
</evidence>
<sequence length="136" mass="14942">MLLCRFRSTIFLIALALFSALPVAHGWILPKSNPRKCLIQPQNYQTTVLLHQTDQDDLQPDDNNNSIPQKELRIGPFGSLEILAVAVSLFFVASVAVYGDALFAKPASNMPVVVDANEVLQSDFVRIESSVPFAGE</sequence>
<dbReference type="Proteomes" id="UP001153069">
    <property type="component" value="Unassembled WGS sequence"/>
</dbReference>
<feature type="transmembrane region" description="Helical" evidence="1">
    <location>
        <begin position="82"/>
        <end position="103"/>
    </location>
</feature>
<accession>A0A9N8EUZ6</accession>
<evidence type="ECO:0000313" key="3">
    <source>
        <dbReference type="EMBL" id="CAB9526860.1"/>
    </source>
</evidence>
<organism evidence="3 4">
    <name type="scientific">Seminavis robusta</name>
    <dbReference type="NCBI Taxonomy" id="568900"/>
    <lineage>
        <taxon>Eukaryota</taxon>
        <taxon>Sar</taxon>
        <taxon>Stramenopiles</taxon>
        <taxon>Ochrophyta</taxon>
        <taxon>Bacillariophyta</taxon>
        <taxon>Bacillariophyceae</taxon>
        <taxon>Bacillariophycidae</taxon>
        <taxon>Naviculales</taxon>
        <taxon>Naviculaceae</taxon>
        <taxon>Seminavis</taxon>
    </lineage>
</organism>
<feature type="signal peptide" evidence="2">
    <location>
        <begin position="1"/>
        <end position="26"/>
    </location>
</feature>
<comment type="caution">
    <text evidence="3">The sequence shown here is derived from an EMBL/GenBank/DDBJ whole genome shotgun (WGS) entry which is preliminary data.</text>
</comment>
<evidence type="ECO:0000256" key="1">
    <source>
        <dbReference type="SAM" id="Phobius"/>
    </source>
</evidence>
<keyword evidence="2" id="KW-0732">Signal</keyword>